<feature type="signal peptide" evidence="1">
    <location>
        <begin position="1"/>
        <end position="21"/>
    </location>
</feature>
<proteinExistence type="predicted"/>
<dbReference type="Proteomes" id="UP000256769">
    <property type="component" value="Unassembled WGS sequence"/>
</dbReference>
<comment type="caution">
    <text evidence="2">The sequence shown here is derived from an EMBL/GenBank/DDBJ whole genome shotgun (WGS) entry which is preliminary data.</text>
</comment>
<accession>A0A3D9CLW5</accession>
<feature type="chain" id="PRO_5017729337" evidence="1">
    <location>
        <begin position="22"/>
        <end position="73"/>
    </location>
</feature>
<reference evidence="2 3" key="1">
    <citation type="journal article" date="2007" name="Int. J. Syst. Evol. Microbiol.">
        <title>Chryseobacterium flavum sp. nov., isolated from polluted soil.</title>
        <authorList>
            <person name="Zhou Y."/>
            <person name="Dong J."/>
            <person name="Wang X."/>
            <person name="Huang X."/>
            <person name="Zhang K.Y."/>
            <person name="Zhang Y.Q."/>
            <person name="Guo Y.F."/>
            <person name="Lai R."/>
            <person name="Li W.J."/>
        </authorList>
    </citation>
    <scope>NUCLEOTIDE SEQUENCE [LARGE SCALE GENOMIC DNA]</scope>
    <source>
        <strain evidence="2 3">KCTC 12877</strain>
    </source>
</reference>
<keyword evidence="1" id="KW-0732">Signal</keyword>
<evidence type="ECO:0000313" key="3">
    <source>
        <dbReference type="Proteomes" id="UP000256769"/>
    </source>
</evidence>
<protein>
    <submittedName>
        <fullName evidence="2">Uncharacterized protein</fullName>
    </submittedName>
</protein>
<dbReference type="AlphaFoldDB" id="A0A3D9CLW5"/>
<dbReference type="EMBL" id="QNUE01000007">
    <property type="protein sequence ID" value="REC66704.1"/>
    <property type="molecule type" value="Genomic_DNA"/>
</dbReference>
<gene>
    <name evidence="2" type="ORF">DRF59_10290</name>
</gene>
<evidence type="ECO:0000313" key="2">
    <source>
        <dbReference type="EMBL" id="REC66704.1"/>
    </source>
</evidence>
<keyword evidence="3" id="KW-1185">Reference proteome</keyword>
<dbReference type="RefSeq" id="WP_115959374.1">
    <property type="nucleotide sequence ID" value="NZ_CBCRVL010000009.1"/>
</dbReference>
<evidence type="ECO:0000256" key="1">
    <source>
        <dbReference type="SAM" id="SignalP"/>
    </source>
</evidence>
<name>A0A3D9CLW5_9FLAO</name>
<organism evidence="2 3">
    <name type="scientific">Chryseobacterium flavum</name>
    <dbReference type="NCBI Taxonomy" id="415851"/>
    <lineage>
        <taxon>Bacteria</taxon>
        <taxon>Pseudomonadati</taxon>
        <taxon>Bacteroidota</taxon>
        <taxon>Flavobacteriia</taxon>
        <taxon>Flavobacteriales</taxon>
        <taxon>Weeksellaceae</taxon>
        <taxon>Chryseobacterium group</taxon>
        <taxon>Chryseobacterium</taxon>
    </lineage>
</organism>
<sequence length="73" mass="7635">MKIPALLMASLLAAGVSAQTAKPVTKTKKPIKKVKKTLTGETPEKPKPGEPKIIAKKDTVLRLPQGCPACGMG</sequence>